<dbReference type="AlphaFoldDB" id="A0A7S8CD59"/>
<keyword evidence="2" id="KW-0808">Transferase</keyword>
<sequence length="278" mass="31893">MANNHVSVIIPTYNRPVELAELLESLTQQTFQDFDITIVNDNGTSINHIVTLYPELDVTIINTKENLHHIKARNEALKHASGTYIMTIDDDDWILPTHMETMVRKLEEEHADLAYSDVEIVHYKNFPTYRVPTSRHLFAYEYSVTNSRSFSTFVPSGALYRRALHDSLGTFDPHVRNYWDWDFFLRVQSSGGKIIRVPQASVIYAFGNNNASGNLENMRPYLDRLSEKHQLGDLPTANFWVLLSTPKMKEREAESVRMWDGLGVISRLASTTTKEIVS</sequence>
<dbReference type="InterPro" id="IPR001173">
    <property type="entry name" value="Glyco_trans_2-like"/>
</dbReference>
<reference evidence="2 3" key="1">
    <citation type="submission" date="2019-07" db="EMBL/GenBank/DDBJ databases">
        <title>Genome sequence of 2 isolates from Red Sea Mangroves.</title>
        <authorList>
            <person name="Sefrji F."/>
            <person name="Michoud G."/>
            <person name="Merlino G."/>
            <person name="Daffonchio D."/>
        </authorList>
    </citation>
    <scope>NUCLEOTIDE SEQUENCE [LARGE SCALE GENOMIC DNA]</scope>
    <source>
        <strain evidence="2 3">R1DC41</strain>
    </source>
</reference>
<dbReference type="InterPro" id="IPR029044">
    <property type="entry name" value="Nucleotide-diphossugar_trans"/>
</dbReference>
<organism evidence="2 3">
    <name type="scientific">Mangrovibacillus cuniculi</name>
    <dbReference type="NCBI Taxonomy" id="2593652"/>
    <lineage>
        <taxon>Bacteria</taxon>
        <taxon>Bacillati</taxon>
        <taxon>Bacillota</taxon>
        <taxon>Bacilli</taxon>
        <taxon>Bacillales</taxon>
        <taxon>Bacillaceae</taxon>
        <taxon>Mangrovibacillus</taxon>
    </lineage>
</organism>
<evidence type="ECO:0000313" key="3">
    <source>
        <dbReference type="Proteomes" id="UP000593626"/>
    </source>
</evidence>
<dbReference type="KEGG" id="mcui:G8O30_12230"/>
<accession>A0A7S8CD59</accession>
<dbReference type="InterPro" id="IPR050834">
    <property type="entry name" value="Glycosyltransf_2"/>
</dbReference>
<dbReference type="SUPFAM" id="SSF53448">
    <property type="entry name" value="Nucleotide-diphospho-sugar transferases"/>
    <property type="match status" value="1"/>
</dbReference>
<dbReference type="Pfam" id="PF00535">
    <property type="entry name" value="Glycos_transf_2"/>
    <property type="match status" value="1"/>
</dbReference>
<proteinExistence type="predicted"/>
<dbReference type="CDD" id="cd00761">
    <property type="entry name" value="Glyco_tranf_GTA_type"/>
    <property type="match status" value="1"/>
</dbReference>
<gene>
    <name evidence="2" type="ORF">G8O30_12230</name>
</gene>
<dbReference type="Proteomes" id="UP000593626">
    <property type="component" value="Chromosome"/>
</dbReference>
<protein>
    <submittedName>
        <fullName evidence="2">Glycosyltransferase family 2 protein</fullName>
    </submittedName>
</protein>
<dbReference type="PANTHER" id="PTHR43685:SF2">
    <property type="entry name" value="GLYCOSYLTRANSFERASE 2-LIKE DOMAIN-CONTAINING PROTEIN"/>
    <property type="match status" value="1"/>
</dbReference>
<dbReference type="GO" id="GO:0016740">
    <property type="term" value="F:transferase activity"/>
    <property type="evidence" value="ECO:0007669"/>
    <property type="project" value="UniProtKB-KW"/>
</dbReference>
<keyword evidence="3" id="KW-1185">Reference proteome</keyword>
<feature type="domain" description="Glycosyltransferase 2-like" evidence="1">
    <location>
        <begin position="7"/>
        <end position="168"/>
    </location>
</feature>
<dbReference type="Gene3D" id="3.90.550.10">
    <property type="entry name" value="Spore Coat Polysaccharide Biosynthesis Protein SpsA, Chain A"/>
    <property type="match status" value="1"/>
</dbReference>
<evidence type="ECO:0000259" key="1">
    <source>
        <dbReference type="Pfam" id="PF00535"/>
    </source>
</evidence>
<dbReference type="PANTHER" id="PTHR43685">
    <property type="entry name" value="GLYCOSYLTRANSFERASE"/>
    <property type="match status" value="1"/>
</dbReference>
<dbReference type="RefSeq" id="WP_239672341.1">
    <property type="nucleotide sequence ID" value="NZ_CP049742.1"/>
</dbReference>
<name>A0A7S8CD59_9BACI</name>
<dbReference type="EMBL" id="CP049742">
    <property type="protein sequence ID" value="QPC47666.1"/>
    <property type="molecule type" value="Genomic_DNA"/>
</dbReference>
<evidence type="ECO:0000313" key="2">
    <source>
        <dbReference type="EMBL" id="QPC47666.1"/>
    </source>
</evidence>